<gene>
    <name evidence="7" type="ORF">B0T17DRAFT_590906</name>
</gene>
<evidence type="ECO:0000256" key="3">
    <source>
        <dbReference type="ARBA" id="ARBA00022574"/>
    </source>
</evidence>
<evidence type="ECO:0000259" key="6">
    <source>
        <dbReference type="Pfam" id="PF08596"/>
    </source>
</evidence>
<dbReference type="InterPro" id="IPR015943">
    <property type="entry name" value="WD40/YVTN_repeat-like_dom_sf"/>
</dbReference>
<dbReference type="GO" id="GO:0005737">
    <property type="term" value="C:cytoplasm"/>
    <property type="evidence" value="ECO:0007669"/>
    <property type="project" value="TreeGrafter"/>
</dbReference>
<evidence type="ECO:0000256" key="5">
    <source>
        <dbReference type="PROSITE-ProRule" id="PRU00221"/>
    </source>
</evidence>
<evidence type="ECO:0000313" key="7">
    <source>
        <dbReference type="EMBL" id="KAK0625288.1"/>
    </source>
</evidence>
<dbReference type="PROSITE" id="PS50082">
    <property type="entry name" value="WD_REPEATS_2"/>
    <property type="match status" value="1"/>
</dbReference>
<keyword evidence="3 5" id="KW-0853">WD repeat</keyword>
<dbReference type="Proteomes" id="UP001174934">
    <property type="component" value="Unassembled WGS sequence"/>
</dbReference>
<organism evidence="7 8">
    <name type="scientific">Bombardia bombarda</name>
    <dbReference type="NCBI Taxonomy" id="252184"/>
    <lineage>
        <taxon>Eukaryota</taxon>
        <taxon>Fungi</taxon>
        <taxon>Dikarya</taxon>
        <taxon>Ascomycota</taxon>
        <taxon>Pezizomycotina</taxon>
        <taxon>Sordariomycetes</taxon>
        <taxon>Sordariomycetidae</taxon>
        <taxon>Sordariales</taxon>
        <taxon>Lasiosphaeriaceae</taxon>
        <taxon>Bombardia</taxon>
    </lineage>
</organism>
<dbReference type="PROSITE" id="PS00678">
    <property type="entry name" value="WD_REPEATS_1"/>
    <property type="match status" value="1"/>
</dbReference>
<protein>
    <submittedName>
        <fullName evidence="7">Lethal giant larvae like, C-terminal-domain-containing protein</fullName>
    </submittedName>
</protein>
<dbReference type="InterPro" id="IPR001680">
    <property type="entry name" value="WD40_rpt"/>
</dbReference>
<dbReference type="CDD" id="cd15873">
    <property type="entry name" value="R-SNARE_STXBP5_6"/>
    <property type="match status" value="1"/>
</dbReference>
<keyword evidence="4" id="KW-0677">Repeat</keyword>
<feature type="domain" description="Lethal giant larvae (Lgl)-like C-terminal" evidence="6">
    <location>
        <begin position="557"/>
        <end position="894"/>
    </location>
</feature>
<accession>A0AA39X0Z8</accession>
<dbReference type="Pfam" id="PF08596">
    <property type="entry name" value="Lgl_C"/>
    <property type="match status" value="1"/>
</dbReference>
<dbReference type="SMART" id="SM00320">
    <property type="entry name" value="WD40"/>
    <property type="match status" value="3"/>
</dbReference>
<dbReference type="PANTHER" id="PTHR10241:SF25">
    <property type="entry name" value="TOMOSYN, ISOFORM C"/>
    <property type="match status" value="1"/>
</dbReference>
<dbReference type="AlphaFoldDB" id="A0AA39X0Z8"/>
<keyword evidence="8" id="KW-1185">Reference proteome</keyword>
<evidence type="ECO:0000256" key="4">
    <source>
        <dbReference type="ARBA" id="ARBA00022737"/>
    </source>
</evidence>
<reference evidence="7" key="1">
    <citation type="submission" date="2023-06" db="EMBL/GenBank/DDBJ databases">
        <title>Genome-scale phylogeny and comparative genomics of the fungal order Sordariales.</title>
        <authorList>
            <consortium name="Lawrence Berkeley National Laboratory"/>
            <person name="Hensen N."/>
            <person name="Bonometti L."/>
            <person name="Westerberg I."/>
            <person name="Brannstrom I.O."/>
            <person name="Guillou S."/>
            <person name="Cros-Aarteil S."/>
            <person name="Calhoun S."/>
            <person name="Haridas S."/>
            <person name="Kuo A."/>
            <person name="Mondo S."/>
            <person name="Pangilinan J."/>
            <person name="Riley R."/>
            <person name="LaButti K."/>
            <person name="Andreopoulos B."/>
            <person name="Lipzen A."/>
            <person name="Chen C."/>
            <person name="Yanf M."/>
            <person name="Daum C."/>
            <person name="Ng V."/>
            <person name="Clum A."/>
            <person name="Steindorff A."/>
            <person name="Ohm R."/>
            <person name="Martin F."/>
            <person name="Silar P."/>
            <person name="Natvig D."/>
            <person name="Lalanne C."/>
            <person name="Gautier V."/>
            <person name="Ament-velasquez S.L."/>
            <person name="Kruys A."/>
            <person name="Hutchinson M.I."/>
            <person name="Powell A.J."/>
            <person name="Barry K."/>
            <person name="Miller A.N."/>
            <person name="Grigoriev I.V."/>
            <person name="Debuchy R."/>
            <person name="Gladieux P."/>
            <person name="Thoren M.H."/>
            <person name="Johannesson H."/>
        </authorList>
    </citation>
    <scope>NUCLEOTIDE SEQUENCE</scope>
    <source>
        <strain evidence="7">SMH3391-2</strain>
    </source>
</reference>
<keyword evidence="2" id="KW-0268">Exocytosis</keyword>
<dbReference type="Gene3D" id="2.130.10.10">
    <property type="entry name" value="YVTN repeat-like/Quinoprotein amine dehydrogenase"/>
    <property type="match status" value="3"/>
</dbReference>
<dbReference type="GO" id="GO:0019905">
    <property type="term" value="F:syntaxin binding"/>
    <property type="evidence" value="ECO:0007669"/>
    <property type="project" value="TreeGrafter"/>
</dbReference>
<dbReference type="Pfam" id="PF00400">
    <property type="entry name" value="WD40"/>
    <property type="match status" value="1"/>
</dbReference>
<dbReference type="InterPro" id="IPR013905">
    <property type="entry name" value="Lgl_C_dom"/>
</dbReference>
<dbReference type="SUPFAM" id="SSF50978">
    <property type="entry name" value="WD40 repeat-like"/>
    <property type="match status" value="2"/>
</dbReference>
<dbReference type="InterPro" id="IPR019775">
    <property type="entry name" value="WD40_repeat_CS"/>
</dbReference>
<comment type="caution">
    <text evidence="7">The sequence shown here is derived from an EMBL/GenBank/DDBJ whole genome shotgun (WGS) entry which is preliminary data.</text>
</comment>
<dbReference type="InterPro" id="IPR036322">
    <property type="entry name" value="WD40_repeat_dom_sf"/>
</dbReference>
<comment type="similarity">
    <text evidence="1">Belongs to the WD repeat L(2)GL family.</text>
</comment>
<dbReference type="EMBL" id="JAULSR010000003">
    <property type="protein sequence ID" value="KAK0625288.1"/>
    <property type="molecule type" value="Genomic_DNA"/>
</dbReference>
<dbReference type="PANTHER" id="PTHR10241">
    <property type="entry name" value="LETHAL 2 GIANT LARVAE PROTEIN"/>
    <property type="match status" value="1"/>
</dbReference>
<dbReference type="GO" id="GO:0005886">
    <property type="term" value="C:plasma membrane"/>
    <property type="evidence" value="ECO:0007669"/>
    <property type="project" value="TreeGrafter"/>
</dbReference>
<feature type="repeat" description="WD" evidence="5">
    <location>
        <begin position="251"/>
        <end position="285"/>
    </location>
</feature>
<dbReference type="GO" id="GO:0006887">
    <property type="term" value="P:exocytosis"/>
    <property type="evidence" value="ECO:0007669"/>
    <property type="project" value="UniProtKB-KW"/>
</dbReference>
<dbReference type="GO" id="GO:0005096">
    <property type="term" value="F:GTPase activator activity"/>
    <property type="evidence" value="ECO:0007669"/>
    <property type="project" value="TreeGrafter"/>
</dbReference>
<dbReference type="GO" id="GO:0045159">
    <property type="term" value="F:myosin II binding"/>
    <property type="evidence" value="ECO:0007669"/>
    <property type="project" value="TreeGrafter"/>
</dbReference>
<evidence type="ECO:0000313" key="8">
    <source>
        <dbReference type="Proteomes" id="UP001174934"/>
    </source>
</evidence>
<evidence type="ECO:0000256" key="1">
    <source>
        <dbReference type="ARBA" id="ARBA00008070"/>
    </source>
</evidence>
<name>A0AA39X0Z8_9PEZI</name>
<dbReference type="GO" id="GO:0006893">
    <property type="term" value="P:Golgi to plasma membrane transport"/>
    <property type="evidence" value="ECO:0007669"/>
    <property type="project" value="TreeGrafter"/>
</dbReference>
<sequence length="1015" mass="109058">MAGFLRAKQAGMQNDLSAGIMPATFAPEEQTRYGINSQISCLAYEPTQSLLAVGTNESRFGPGQIYVFGQSRVTKFYHHPSPKSTTLSSSSSTTSYRHLRFVANRLISLDARNELAIWDLDTATQLARYTYPGACALLTDPMLDWALVGLANGDVFAYDLDRERPSPFRIPNLWREGRDPRDLHARSAGLVGMELHPRDIGRLLIAYTHGAVIYSFKQNEPVRFLEYELPAGAPGGNGEGVGVGGVRRPRLTQATWHPSGQYVLTAHEDGSLVFWDVKEGRLVTARSLGDVRVNQPGKGQGKAVQRAPFTKIAWCCKENPDDTALLIAGGHVVGEEEVGMTFLELGPTPIYATSTWEILAAHFEGRRRLTLQTPPGARAVGFCLVPRSSPYFGGAQDPIAIITRLSSGELITLSFPSGYPISPTNMLHPSLSLVHPFVHKIAVSTLDRGRWLGMTETRSRGEMLLKGGAMGAKRRRRYEGRNIIQVAHADSTIRMWDVGHGDEIENPEQLQVDIARALDRYEDVEVTAMDMAETTGEFAAGTAAGELVIYKWGGNNSRAEPSLKEGLQPFVLYEMMRGPVTVVSVSDVGFVAVGSANGGIAILDLRGPAVIYSGSTADFAKLEKKSLFKSHHSGSAGSAKEYAIVIEFGVMTLEGDSYSSIACFVGTNLGHVATFKLLPAAGGYTAKLAGVTASMGDRVVSISPISADTGNQAGATGPVVASLRDGHQVNGILVVATQKEARIFKPVAAKGASKSFDSGGAVCTAAAVAEYELHGFALVAVFTDRTTRAYSIPGLKEIGRKTLSMLDAGRTDATVVTKSGDILGWTGPSELVVIPVWEGSGTGGGNSQDTIVNPDLTMPARPTISNLQWISGTQYVSPTDLDLLIGGPDRPPSKRMLLATAAEERQARIGNAVRGGAAGAGTQEGWGDYLTRQLNERTEKLNIMGDSMDNLEKSSQGWADDVGKYVSKQKRSMLLGGLPRVFMILSNWGWLCVGFRSVAQPDTCNTELPFIVMVG</sequence>
<evidence type="ECO:0000256" key="2">
    <source>
        <dbReference type="ARBA" id="ARBA00022483"/>
    </source>
</evidence>
<proteinExistence type="inferred from homology"/>